<evidence type="ECO:0000256" key="3">
    <source>
        <dbReference type="ARBA" id="ARBA00022806"/>
    </source>
</evidence>
<dbReference type="InterPro" id="IPR057342">
    <property type="entry name" value="DEXDc_RapA"/>
</dbReference>
<dbReference type="SUPFAM" id="SSF52540">
    <property type="entry name" value="P-loop containing nucleoside triphosphate hydrolases"/>
    <property type="match status" value="2"/>
</dbReference>
<dbReference type="OrthoDB" id="9814088at2"/>
<organism evidence="8 9">
    <name type="scientific">Gloeomargarita lithophora Alchichica-D10</name>
    <dbReference type="NCBI Taxonomy" id="1188229"/>
    <lineage>
        <taxon>Bacteria</taxon>
        <taxon>Bacillati</taxon>
        <taxon>Cyanobacteriota</taxon>
        <taxon>Cyanophyceae</taxon>
        <taxon>Gloeomargaritales</taxon>
        <taxon>Gloeomargaritaceae</taxon>
        <taxon>Gloeomargarita</taxon>
    </lineage>
</organism>
<accession>A0A1J0AEF7</accession>
<dbReference type="Pfam" id="PF00176">
    <property type="entry name" value="SNF2-rel_dom"/>
    <property type="match status" value="1"/>
</dbReference>
<dbReference type="KEGG" id="glt:GlitD10_1969"/>
<dbReference type="InterPro" id="IPR014001">
    <property type="entry name" value="Helicase_ATP-bd"/>
</dbReference>
<feature type="domain" description="Helicase ATP-binding" evidence="6">
    <location>
        <begin position="47"/>
        <end position="213"/>
    </location>
</feature>
<dbReference type="CDD" id="cd18793">
    <property type="entry name" value="SF2_C_SNF"/>
    <property type="match status" value="1"/>
</dbReference>
<evidence type="ECO:0000313" key="9">
    <source>
        <dbReference type="Proteomes" id="UP000180235"/>
    </source>
</evidence>
<feature type="domain" description="Helicase C-terminal" evidence="7">
    <location>
        <begin position="408"/>
        <end position="583"/>
    </location>
</feature>
<dbReference type="Gene3D" id="3.40.50.300">
    <property type="entry name" value="P-loop containing nucleotide triphosphate hydrolases"/>
    <property type="match status" value="1"/>
</dbReference>
<dbReference type="EMBL" id="CP017675">
    <property type="protein sequence ID" value="APB34295.1"/>
    <property type="molecule type" value="Genomic_DNA"/>
</dbReference>
<dbReference type="InterPro" id="IPR001650">
    <property type="entry name" value="Helicase_C-like"/>
</dbReference>
<evidence type="ECO:0000256" key="2">
    <source>
        <dbReference type="ARBA" id="ARBA00022801"/>
    </source>
</evidence>
<dbReference type="AlphaFoldDB" id="A0A1J0AEF7"/>
<dbReference type="CDD" id="cd18011">
    <property type="entry name" value="DEXDc_RapA"/>
    <property type="match status" value="1"/>
</dbReference>
<proteinExistence type="predicted"/>
<dbReference type="STRING" id="1188229.GlitD10_1969"/>
<dbReference type="Gene3D" id="3.40.50.10810">
    <property type="entry name" value="Tandem AAA-ATPase domain"/>
    <property type="match status" value="1"/>
</dbReference>
<keyword evidence="2" id="KW-0378">Hydrolase</keyword>
<dbReference type="RefSeq" id="WP_071454757.1">
    <property type="nucleotide sequence ID" value="NZ_CP017675.1"/>
</dbReference>
<sequence length="944" mass="107679">MTEYHASYFAHELSKRHSINDSEKLATVLADAQVDLNPHQLDAALFAFRSPLSKGSILADEVGLGKTIEAGLVISQKWAEKKRRILIITPANLRKQWAMEMMEKFYLPAIILETKNYNQMVKDGIKRPLSQECLVICSYQFAAKNYDKIMLEPWNLAVIDESHRLRNVYKVDNKIAKAIKNALLNTPKILLTATPLQNSLMELYGLVSIIDDYAFGDEKSFKAQYARLTGESTFDELKSRLAPLCHRTLRRQVLEYIRYTNRIPLTEDFFPTDDEMALYDMVTEYLQRDALYALPNSQRQLITLILRKLLASSTFAIAGALDSLINRLKKILLETKFNGEMDEIQNDFEEFEVEAEEWEEDDTTETLTLDDKAAIESEIKELEFFRDAAVGITENAKGNALISALSHGFKKAVELGSAEKAIVFTESRKTQNYLINLLSENGYKDKIVLFNGTNADQQSKAIYAAWFEKHKGTDRVSGSKTADMRTALVDQFRETAQIMIATEAGAEGINLQFCSMVVNYDLPWNPQRIEQRIGRCHRYGQKHDVVVINFINRKNAADQRVFELLDQKFKLFSGVFGASDEVLGTIESGVDFEKRIATIYQNCRTTSDIELEFNRLQDEMESQITATMSDTRKKLLENFDADVHDRLRVNLHESREYLNKYDTMLWNLTRFSLAGNAAFHPETLSFNLTNALSFDIPAGGYTLTRGEVSTHRYRIGHPLAQKIIAESKCKTLSGGHIRFDYSSWNQKSDSVAALLGQSGQLTLFLLAINGADEQDHIILSALSDNGILLSQETTRRFFDLPAELVDRQEVAQSTALKTATARQKNEILSELSSRQASWFEEEIEKLNFWAEDKRKGLKSELKDYDEQIAILKKEARLAANLPDKLAIQKKLRELDSKRDIAWKAYDADAKQIEKQKDELLDTVEARLKQTIEEKTIFTIRWSVV</sequence>
<keyword evidence="5" id="KW-0175">Coiled coil</keyword>
<keyword evidence="1" id="KW-0547">Nucleotide-binding</keyword>
<dbReference type="PANTHER" id="PTHR45766:SF6">
    <property type="entry name" value="SWI_SNF-RELATED MATRIX-ASSOCIATED ACTIN-DEPENDENT REGULATOR OF CHROMATIN SUBFAMILY A-LIKE PROTEIN 1"/>
    <property type="match status" value="1"/>
</dbReference>
<evidence type="ECO:0000256" key="1">
    <source>
        <dbReference type="ARBA" id="ARBA00022741"/>
    </source>
</evidence>
<evidence type="ECO:0000256" key="5">
    <source>
        <dbReference type="SAM" id="Coils"/>
    </source>
</evidence>
<dbReference type="InterPro" id="IPR027417">
    <property type="entry name" value="P-loop_NTPase"/>
</dbReference>
<dbReference type="GO" id="GO:0004386">
    <property type="term" value="F:helicase activity"/>
    <property type="evidence" value="ECO:0007669"/>
    <property type="project" value="UniProtKB-KW"/>
</dbReference>
<dbReference type="PROSITE" id="PS51192">
    <property type="entry name" value="HELICASE_ATP_BIND_1"/>
    <property type="match status" value="1"/>
</dbReference>
<protein>
    <submittedName>
        <fullName evidence="8">Helicase domain-containing protein</fullName>
    </submittedName>
</protein>
<keyword evidence="3 8" id="KW-0347">Helicase</keyword>
<evidence type="ECO:0000259" key="7">
    <source>
        <dbReference type="PROSITE" id="PS51194"/>
    </source>
</evidence>
<feature type="coiled-coil region" evidence="5">
    <location>
        <begin position="854"/>
        <end position="881"/>
    </location>
</feature>
<dbReference type="Proteomes" id="UP000180235">
    <property type="component" value="Chromosome"/>
</dbReference>
<name>A0A1J0AEF7_9CYAN</name>
<gene>
    <name evidence="8" type="ORF">GlitD10_1969</name>
</gene>
<keyword evidence="9" id="KW-1185">Reference proteome</keyword>
<dbReference type="PROSITE" id="PS51194">
    <property type="entry name" value="HELICASE_CTER"/>
    <property type="match status" value="1"/>
</dbReference>
<evidence type="ECO:0000256" key="4">
    <source>
        <dbReference type="ARBA" id="ARBA00022840"/>
    </source>
</evidence>
<dbReference type="GO" id="GO:0005524">
    <property type="term" value="F:ATP binding"/>
    <property type="evidence" value="ECO:0007669"/>
    <property type="project" value="UniProtKB-KW"/>
</dbReference>
<dbReference type="Pfam" id="PF00271">
    <property type="entry name" value="Helicase_C"/>
    <property type="match status" value="1"/>
</dbReference>
<evidence type="ECO:0000259" key="6">
    <source>
        <dbReference type="PROSITE" id="PS51192"/>
    </source>
</evidence>
<dbReference type="InterPro" id="IPR000330">
    <property type="entry name" value="SNF2_N"/>
</dbReference>
<evidence type="ECO:0000313" key="8">
    <source>
        <dbReference type="EMBL" id="APB34295.1"/>
    </source>
</evidence>
<dbReference type="GO" id="GO:0016787">
    <property type="term" value="F:hydrolase activity"/>
    <property type="evidence" value="ECO:0007669"/>
    <property type="project" value="UniProtKB-KW"/>
</dbReference>
<dbReference type="SMART" id="SM00487">
    <property type="entry name" value="DEXDc"/>
    <property type="match status" value="1"/>
</dbReference>
<reference evidence="8 9" key="1">
    <citation type="submission" date="2016-10" db="EMBL/GenBank/DDBJ databases">
        <title>Description of Gloeomargarita lithophora gen. nov., sp. nov., a thylakoid-bearing basal-branching cyanobacterium with intracellular carbonates, and proposal for Gloeomargaritales ord. nov.</title>
        <authorList>
            <person name="Moreira D."/>
            <person name="Tavera R."/>
            <person name="Benzerara K."/>
            <person name="Skouri-Panet F."/>
            <person name="Couradeau E."/>
            <person name="Gerard E."/>
            <person name="Loussert C."/>
            <person name="Novelo E."/>
            <person name="Zivanovic Y."/>
            <person name="Lopez-Garcia P."/>
        </authorList>
    </citation>
    <scope>NUCLEOTIDE SEQUENCE [LARGE SCALE GENOMIC DNA]</scope>
    <source>
        <strain evidence="8 9">D10</strain>
    </source>
</reference>
<dbReference type="InterPro" id="IPR049730">
    <property type="entry name" value="SNF2/RAD54-like_C"/>
</dbReference>
<keyword evidence="4" id="KW-0067">ATP-binding</keyword>
<dbReference type="SMART" id="SM00490">
    <property type="entry name" value="HELICc"/>
    <property type="match status" value="1"/>
</dbReference>
<dbReference type="PANTHER" id="PTHR45766">
    <property type="entry name" value="DNA ANNEALING HELICASE AND ENDONUCLEASE ZRANB3 FAMILY MEMBER"/>
    <property type="match status" value="1"/>
</dbReference>
<dbReference type="InterPro" id="IPR038718">
    <property type="entry name" value="SNF2-like_sf"/>
</dbReference>